<dbReference type="EMBL" id="JAPMSZ010000009">
    <property type="protein sequence ID" value="KAJ5092628.1"/>
    <property type="molecule type" value="Genomic_DNA"/>
</dbReference>
<evidence type="ECO:0000313" key="2">
    <source>
        <dbReference type="Proteomes" id="UP001141434"/>
    </source>
</evidence>
<keyword evidence="2" id="KW-1185">Reference proteome</keyword>
<comment type="caution">
    <text evidence="1">The sequence shown here is derived from an EMBL/GenBank/DDBJ whole genome shotgun (WGS) entry which is preliminary data.</text>
</comment>
<organism evidence="1 2">
    <name type="scientific">Penicillium alfredii</name>
    <dbReference type="NCBI Taxonomy" id="1506179"/>
    <lineage>
        <taxon>Eukaryota</taxon>
        <taxon>Fungi</taxon>
        <taxon>Dikarya</taxon>
        <taxon>Ascomycota</taxon>
        <taxon>Pezizomycotina</taxon>
        <taxon>Eurotiomycetes</taxon>
        <taxon>Eurotiomycetidae</taxon>
        <taxon>Eurotiales</taxon>
        <taxon>Aspergillaceae</taxon>
        <taxon>Penicillium</taxon>
    </lineage>
</organism>
<dbReference type="GeneID" id="81397192"/>
<reference evidence="1" key="1">
    <citation type="submission" date="2022-11" db="EMBL/GenBank/DDBJ databases">
        <authorList>
            <person name="Petersen C."/>
        </authorList>
    </citation>
    <scope>NUCLEOTIDE SEQUENCE</scope>
    <source>
        <strain evidence="1">IBT 34128</strain>
    </source>
</reference>
<gene>
    <name evidence="1" type="ORF">NUU61_007498</name>
</gene>
<evidence type="ECO:0000313" key="1">
    <source>
        <dbReference type="EMBL" id="KAJ5092628.1"/>
    </source>
</evidence>
<dbReference type="RefSeq" id="XP_056510823.1">
    <property type="nucleotide sequence ID" value="XM_056658023.1"/>
</dbReference>
<accession>A0A9W9F2T5</accession>
<dbReference type="Proteomes" id="UP001141434">
    <property type="component" value="Unassembled WGS sequence"/>
</dbReference>
<name>A0A9W9F2T5_9EURO</name>
<dbReference type="AlphaFoldDB" id="A0A9W9F2T5"/>
<protein>
    <submittedName>
        <fullName evidence="1">Uncharacterized protein</fullName>
    </submittedName>
</protein>
<proteinExistence type="predicted"/>
<sequence>MARTGLHNSPQSNCPVSLQLDETTIVGSSKALCHIGLGSFELLNELLTLPQEWSSHPSPGLHWALLGLAW</sequence>
<reference evidence="1" key="2">
    <citation type="journal article" date="2023" name="IMA Fungus">
        <title>Comparative genomic study of the Penicillium genus elucidates a diverse pangenome and 15 lateral gene transfer events.</title>
        <authorList>
            <person name="Petersen C."/>
            <person name="Sorensen T."/>
            <person name="Nielsen M.R."/>
            <person name="Sondergaard T.E."/>
            <person name="Sorensen J.L."/>
            <person name="Fitzpatrick D.A."/>
            <person name="Frisvad J.C."/>
            <person name="Nielsen K.L."/>
        </authorList>
    </citation>
    <scope>NUCLEOTIDE SEQUENCE</scope>
    <source>
        <strain evidence="1">IBT 34128</strain>
    </source>
</reference>